<reference evidence="1" key="1">
    <citation type="submission" date="2014-11" db="EMBL/GenBank/DDBJ databases">
        <authorList>
            <person name="Amaro Gonzalez C."/>
        </authorList>
    </citation>
    <scope>NUCLEOTIDE SEQUENCE</scope>
</reference>
<protein>
    <submittedName>
        <fullName evidence="1">Uncharacterized protein</fullName>
    </submittedName>
</protein>
<dbReference type="AlphaFoldDB" id="A0A0E9TG77"/>
<sequence length="32" mass="3929">MKELSKRKQKHICGHGQINRSGSYVWMFHFFF</sequence>
<accession>A0A0E9TG77</accession>
<organism evidence="1">
    <name type="scientific">Anguilla anguilla</name>
    <name type="common">European freshwater eel</name>
    <name type="synonym">Muraena anguilla</name>
    <dbReference type="NCBI Taxonomy" id="7936"/>
    <lineage>
        <taxon>Eukaryota</taxon>
        <taxon>Metazoa</taxon>
        <taxon>Chordata</taxon>
        <taxon>Craniata</taxon>
        <taxon>Vertebrata</taxon>
        <taxon>Euteleostomi</taxon>
        <taxon>Actinopterygii</taxon>
        <taxon>Neopterygii</taxon>
        <taxon>Teleostei</taxon>
        <taxon>Anguilliformes</taxon>
        <taxon>Anguillidae</taxon>
        <taxon>Anguilla</taxon>
    </lineage>
</organism>
<proteinExistence type="predicted"/>
<reference evidence="1" key="2">
    <citation type="journal article" date="2015" name="Fish Shellfish Immunol.">
        <title>Early steps in the European eel (Anguilla anguilla)-Vibrio vulnificus interaction in the gills: Role of the RtxA13 toxin.</title>
        <authorList>
            <person name="Callol A."/>
            <person name="Pajuelo D."/>
            <person name="Ebbesson L."/>
            <person name="Teles M."/>
            <person name="MacKenzie S."/>
            <person name="Amaro C."/>
        </authorList>
    </citation>
    <scope>NUCLEOTIDE SEQUENCE</scope>
</reference>
<dbReference type="EMBL" id="GBXM01055976">
    <property type="protein sequence ID" value="JAH52601.1"/>
    <property type="molecule type" value="Transcribed_RNA"/>
</dbReference>
<evidence type="ECO:0000313" key="1">
    <source>
        <dbReference type="EMBL" id="JAH52601.1"/>
    </source>
</evidence>
<name>A0A0E9TG77_ANGAN</name>